<sequence length="138" mass="15299">MLKPAITCCAFLLMLAGCQSTPKPQHNQQLDILGTWHIEVIQSQPTIDYSPAQLTFATNNKLSGNNSCNTFVGSYALKNQHLTIETTGHTERACVDALMQQEQNMLQILPEISQAEMLKGKLILRNDDGKSLLTLSRI</sequence>
<evidence type="ECO:0000313" key="4">
    <source>
        <dbReference type="Proteomes" id="UP000613743"/>
    </source>
</evidence>
<dbReference type="InterPro" id="IPR005184">
    <property type="entry name" value="DUF306_Meta_HslJ"/>
</dbReference>
<comment type="caution">
    <text evidence="3">The sequence shown here is derived from an EMBL/GenBank/DDBJ whole genome shotgun (WGS) entry which is preliminary data.</text>
</comment>
<dbReference type="PROSITE" id="PS51257">
    <property type="entry name" value="PROKAR_LIPOPROTEIN"/>
    <property type="match status" value="1"/>
</dbReference>
<feature type="chain" id="PRO_5037759488" evidence="1">
    <location>
        <begin position="21"/>
        <end position="138"/>
    </location>
</feature>
<dbReference type="PANTHER" id="PTHR35535">
    <property type="entry name" value="HEAT SHOCK PROTEIN HSLJ"/>
    <property type="match status" value="1"/>
</dbReference>
<evidence type="ECO:0000313" key="3">
    <source>
        <dbReference type="EMBL" id="GGI78713.1"/>
    </source>
</evidence>
<gene>
    <name evidence="3" type="ORF">GCM10009332_15150</name>
</gene>
<feature type="domain" description="DUF306" evidence="2">
    <location>
        <begin position="34"/>
        <end position="135"/>
    </location>
</feature>
<dbReference type="RefSeq" id="WP_188919493.1">
    <property type="nucleotide sequence ID" value="NZ_BMPZ01000003.1"/>
</dbReference>
<name>A0A917JNG6_9GAMM</name>
<dbReference type="Proteomes" id="UP000613743">
    <property type="component" value="Unassembled WGS sequence"/>
</dbReference>
<proteinExistence type="predicted"/>
<dbReference type="Pfam" id="PF03724">
    <property type="entry name" value="META"/>
    <property type="match status" value="1"/>
</dbReference>
<reference evidence="3" key="1">
    <citation type="journal article" date="2014" name="Int. J. Syst. Evol. Microbiol.">
        <title>Complete genome sequence of Corynebacterium casei LMG S-19264T (=DSM 44701T), isolated from a smear-ripened cheese.</title>
        <authorList>
            <consortium name="US DOE Joint Genome Institute (JGI-PGF)"/>
            <person name="Walter F."/>
            <person name="Albersmeier A."/>
            <person name="Kalinowski J."/>
            <person name="Ruckert C."/>
        </authorList>
    </citation>
    <scope>NUCLEOTIDE SEQUENCE</scope>
    <source>
        <strain evidence="3">JCM 30804</strain>
    </source>
</reference>
<evidence type="ECO:0000256" key="1">
    <source>
        <dbReference type="SAM" id="SignalP"/>
    </source>
</evidence>
<keyword evidence="1" id="KW-0732">Signal</keyword>
<feature type="signal peptide" evidence="1">
    <location>
        <begin position="1"/>
        <end position="20"/>
    </location>
</feature>
<dbReference type="InterPro" id="IPR053147">
    <property type="entry name" value="Hsp_HslJ-like"/>
</dbReference>
<accession>A0A917JNG6</accession>
<dbReference type="AlphaFoldDB" id="A0A917JNG6"/>
<dbReference type="Gene3D" id="2.40.128.270">
    <property type="match status" value="1"/>
</dbReference>
<organism evidence="3 4">
    <name type="scientific">Shewanella gelidii</name>
    <dbReference type="NCBI Taxonomy" id="1642821"/>
    <lineage>
        <taxon>Bacteria</taxon>
        <taxon>Pseudomonadati</taxon>
        <taxon>Pseudomonadota</taxon>
        <taxon>Gammaproteobacteria</taxon>
        <taxon>Alteromonadales</taxon>
        <taxon>Shewanellaceae</taxon>
        <taxon>Shewanella</taxon>
    </lineage>
</organism>
<protein>
    <submittedName>
        <fullName evidence="3">Heat-shock protein HslJ</fullName>
    </submittedName>
</protein>
<keyword evidence="4" id="KW-1185">Reference proteome</keyword>
<dbReference type="EMBL" id="BMPZ01000003">
    <property type="protein sequence ID" value="GGI78713.1"/>
    <property type="molecule type" value="Genomic_DNA"/>
</dbReference>
<reference evidence="3" key="2">
    <citation type="submission" date="2020-09" db="EMBL/GenBank/DDBJ databases">
        <authorList>
            <person name="Sun Q."/>
            <person name="Ohkuma M."/>
        </authorList>
    </citation>
    <scope>NUCLEOTIDE SEQUENCE</scope>
    <source>
        <strain evidence="3">JCM 30804</strain>
    </source>
</reference>
<evidence type="ECO:0000259" key="2">
    <source>
        <dbReference type="Pfam" id="PF03724"/>
    </source>
</evidence>
<dbReference type="PANTHER" id="PTHR35535:SF1">
    <property type="entry name" value="HEAT SHOCK PROTEIN HSLJ"/>
    <property type="match status" value="1"/>
</dbReference>
<dbReference type="InterPro" id="IPR038670">
    <property type="entry name" value="HslJ-like_sf"/>
</dbReference>